<comment type="subunit">
    <text evidence="7">Homodimer.</text>
</comment>
<reference evidence="8 9" key="1">
    <citation type="submission" date="2018-12" db="EMBL/GenBank/DDBJ databases">
        <title>three novel Halomonas strain isolated from plants.</title>
        <authorList>
            <person name="Sun C."/>
        </authorList>
    </citation>
    <scope>NUCLEOTIDE SEQUENCE [LARGE SCALE GENOMIC DNA]</scope>
    <source>
        <strain evidence="8 9">DSM 19434</strain>
    </source>
</reference>
<dbReference type="UniPathway" id="UPA00124"/>
<accession>A0A433KUY7</accession>
<dbReference type="InterPro" id="IPR011051">
    <property type="entry name" value="RmlC_Cupin_sf"/>
</dbReference>
<evidence type="ECO:0000256" key="6">
    <source>
        <dbReference type="PIRSR" id="PIRSR600888-3"/>
    </source>
</evidence>
<dbReference type="OrthoDB" id="9800680at2"/>
<protein>
    <recommendedName>
        <fullName evidence="4 7">dTDP-4-dehydrorhamnose 3,5-epimerase</fullName>
        <ecNumber evidence="3 7">5.1.3.13</ecNumber>
    </recommendedName>
    <alternativeName>
        <fullName evidence="7">Thymidine diphospho-4-keto-rhamnose 3,5-epimerase</fullName>
    </alternativeName>
</protein>
<feature type="site" description="Participates in a stacking interaction with the thymidine ring of dTDP-4-oxo-6-deoxyglucose" evidence="6">
    <location>
        <position position="138"/>
    </location>
</feature>
<dbReference type="GO" id="GO:0008830">
    <property type="term" value="F:dTDP-4-dehydrorhamnose 3,5-epimerase activity"/>
    <property type="evidence" value="ECO:0007669"/>
    <property type="project" value="UniProtKB-UniRule"/>
</dbReference>
<feature type="active site" description="Proton acceptor" evidence="5">
    <location>
        <position position="62"/>
    </location>
</feature>
<comment type="caution">
    <text evidence="8">The sequence shown here is derived from an EMBL/GenBank/DDBJ whole genome shotgun (WGS) entry which is preliminary data.</text>
</comment>
<feature type="active site" description="Proton donor" evidence="5">
    <location>
        <position position="132"/>
    </location>
</feature>
<sequence>MFFHQTNLQDARLIELEPRGDERGFFARTMCRFEFERHGLQGDFVQQNTSYSAQRGTLRGLHFQRQPHSEAKLVRCLKGAIVDVIVDIRKDSKTYLQHQLFELSDANRHELYVPPGFAHSFQTLTDDVEVSYLVSAAYHPEAESGLRYNDELLAIDWPIPPTVVSEKDANWPLISERSEALF</sequence>
<comment type="pathway">
    <text evidence="7">Carbohydrate biosynthesis; dTDP-L-rhamnose biosynthesis.</text>
</comment>
<evidence type="ECO:0000256" key="4">
    <source>
        <dbReference type="ARBA" id="ARBA00019595"/>
    </source>
</evidence>
<comment type="similarity">
    <text evidence="7">Belongs to the dTDP-4-dehydrorhamnose 3,5-epimerase family.</text>
</comment>
<dbReference type="Gene3D" id="2.60.120.10">
    <property type="entry name" value="Jelly Rolls"/>
    <property type="match status" value="1"/>
</dbReference>
<dbReference type="RefSeq" id="WP_126944099.1">
    <property type="nucleotide sequence ID" value="NZ_RZHG01000007.1"/>
</dbReference>
<dbReference type="InterPro" id="IPR000888">
    <property type="entry name" value="RmlC-like"/>
</dbReference>
<name>A0A433KUY7_9GAMM</name>
<evidence type="ECO:0000256" key="2">
    <source>
        <dbReference type="ARBA" id="ARBA00001997"/>
    </source>
</evidence>
<keyword evidence="7 8" id="KW-0413">Isomerase</keyword>
<evidence type="ECO:0000313" key="9">
    <source>
        <dbReference type="Proteomes" id="UP000287336"/>
    </source>
</evidence>
<dbReference type="PANTHER" id="PTHR21047:SF2">
    <property type="entry name" value="THYMIDINE DIPHOSPHO-4-KETO-RHAMNOSE 3,5-EPIMERASE"/>
    <property type="match status" value="1"/>
</dbReference>
<dbReference type="Proteomes" id="UP000287336">
    <property type="component" value="Unassembled WGS sequence"/>
</dbReference>
<dbReference type="AlphaFoldDB" id="A0A433KUY7"/>
<keyword evidence="9" id="KW-1185">Reference proteome</keyword>
<dbReference type="GO" id="GO:0000271">
    <property type="term" value="P:polysaccharide biosynthetic process"/>
    <property type="evidence" value="ECO:0007669"/>
    <property type="project" value="TreeGrafter"/>
</dbReference>
<evidence type="ECO:0000256" key="5">
    <source>
        <dbReference type="PIRSR" id="PIRSR600888-1"/>
    </source>
</evidence>
<dbReference type="CDD" id="cd00438">
    <property type="entry name" value="cupin_RmlC"/>
    <property type="match status" value="1"/>
</dbReference>
<evidence type="ECO:0000256" key="3">
    <source>
        <dbReference type="ARBA" id="ARBA00012098"/>
    </source>
</evidence>
<proteinExistence type="inferred from homology"/>
<comment type="catalytic activity">
    <reaction evidence="1 7">
        <text>dTDP-4-dehydro-6-deoxy-alpha-D-glucose = dTDP-4-dehydro-beta-L-rhamnose</text>
        <dbReference type="Rhea" id="RHEA:16969"/>
        <dbReference type="ChEBI" id="CHEBI:57649"/>
        <dbReference type="ChEBI" id="CHEBI:62830"/>
        <dbReference type="EC" id="5.1.3.13"/>
    </reaction>
</comment>
<evidence type="ECO:0000256" key="1">
    <source>
        <dbReference type="ARBA" id="ARBA00001298"/>
    </source>
</evidence>
<evidence type="ECO:0000313" key="8">
    <source>
        <dbReference type="EMBL" id="RUR33465.1"/>
    </source>
</evidence>
<evidence type="ECO:0000256" key="7">
    <source>
        <dbReference type="RuleBase" id="RU364069"/>
    </source>
</evidence>
<organism evidence="8 9">
    <name type="scientific">Vreelandella andesensis</name>
    <dbReference type="NCBI Taxonomy" id="447567"/>
    <lineage>
        <taxon>Bacteria</taxon>
        <taxon>Pseudomonadati</taxon>
        <taxon>Pseudomonadota</taxon>
        <taxon>Gammaproteobacteria</taxon>
        <taxon>Oceanospirillales</taxon>
        <taxon>Halomonadaceae</taxon>
        <taxon>Vreelandella</taxon>
    </lineage>
</organism>
<dbReference type="Pfam" id="PF00908">
    <property type="entry name" value="dTDP_sugar_isom"/>
    <property type="match status" value="1"/>
</dbReference>
<dbReference type="GO" id="GO:0019305">
    <property type="term" value="P:dTDP-rhamnose biosynthetic process"/>
    <property type="evidence" value="ECO:0007669"/>
    <property type="project" value="UniProtKB-UniRule"/>
</dbReference>
<dbReference type="SUPFAM" id="SSF51182">
    <property type="entry name" value="RmlC-like cupins"/>
    <property type="match status" value="1"/>
</dbReference>
<dbReference type="EMBL" id="RZHG01000007">
    <property type="protein sequence ID" value="RUR33465.1"/>
    <property type="molecule type" value="Genomic_DNA"/>
</dbReference>
<comment type="function">
    <text evidence="2 7">Catalyzes the epimerization of the C3' and C5'positions of dTDP-6-deoxy-D-xylo-4-hexulose, forming dTDP-6-deoxy-L-lyxo-4-hexulose.</text>
</comment>
<dbReference type="GO" id="GO:0005829">
    <property type="term" value="C:cytosol"/>
    <property type="evidence" value="ECO:0007669"/>
    <property type="project" value="TreeGrafter"/>
</dbReference>
<dbReference type="NCBIfam" id="TIGR01221">
    <property type="entry name" value="rmlC"/>
    <property type="match status" value="1"/>
</dbReference>
<dbReference type="PANTHER" id="PTHR21047">
    <property type="entry name" value="DTDP-6-DEOXY-D-GLUCOSE-3,5 EPIMERASE"/>
    <property type="match status" value="1"/>
</dbReference>
<gene>
    <name evidence="8" type="primary">rfbC</name>
    <name evidence="8" type="ORF">ELY33_03665</name>
</gene>
<dbReference type="EC" id="5.1.3.13" evidence="3 7"/>
<dbReference type="InterPro" id="IPR014710">
    <property type="entry name" value="RmlC-like_jellyroll"/>
</dbReference>